<proteinExistence type="predicted"/>
<dbReference type="Proteomes" id="UP000054686">
    <property type="component" value="Unassembled WGS sequence"/>
</dbReference>
<evidence type="ECO:0000313" key="2">
    <source>
        <dbReference type="EMBL" id="KSW13336.1"/>
    </source>
</evidence>
<reference evidence="2 3" key="1">
    <citation type="submission" date="2015-10" db="EMBL/GenBank/DDBJ databases">
        <title>Draft Genome of Actinomyces odontolyticus subsp. actinosynbacter strain XH001.</title>
        <authorList>
            <person name="Mclean J.S."/>
            <person name="He X."/>
        </authorList>
    </citation>
    <scope>NUCLEOTIDE SEQUENCE [LARGE SCALE GENOMIC DNA]</scope>
    <source>
        <strain evidence="2 3">XH001</strain>
    </source>
</reference>
<gene>
    <name evidence="2" type="ORF">APY09_03005</name>
</gene>
<organism evidence="2 3">
    <name type="scientific">Schaalia odontolytica</name>
    <dbReference type="NCBI Taxonomy" id="1660"/>
    <lineage>
        <taxon>Bacteria</taxon>
        <taxon>Bacillati</taxon>
        <taxon>Actinomycetota</taxon>
        <taxon>Actinomycetes</taxon>
        <taxon>Actinomycetales</taxon>
        <taxon>Actinomycetaceae</taxon>
        <taxon>Schaalia</taxon>
    </lineage>
</organism>
<accession>A0A0V8RZ94</accession>
<comment type="caution">
    <text evidence="2">The sequence shown here is derived from an EMBL/GenBank/DDBJ whole genome shotgun (WGS) entry which is preliminary data.</text>
</comment>
<name>A0A0V8RZ94_9ACTO</name>
<evidence type="ECO:0000256" key="1">
    <source>
        <dbReference type="SAM" id="Phobius"/>
    </source>
</evidence>
<feature type="transmembrane region" description="Helical" evidence="1">
    <location>
        <begin position="86"/>
        <end position="112"/>
    </location>
</feature>
<keyword evidence="1" id="KW-0472">Membrane</keyword>
<keyword evidence="1" id="KW-1133">Transmembrane helix</keyword>
<dbReference type="EMBL" id="LLVT01000001">
    <property type="protein sequence ID" value="KSW13336.1"/>
    <property type="molecule type" value="Genomic_DNA"/>
</dbReference>
<evidence type="ECO:0000313" key="3">
    <source>
        <dbReference type="Proteomes" id="UP000054686"/>
    </source>
</evidence>
<feature type="transmembrane region" description="Helical" evidence="1">
    <location>
        <begin position="55"/>
        <end position="74"/>
    </location>
</feature>
<keyword evidence="1" id="KW-0812">Transmembrane</keyword>
<protein>
    <submittedName>
        <fullName evidence="2">Uncharacterized protein</fullName>
    </submittedName>
</protein>
<dbReference type="AlphaFoldDB" id="A0A0V8RZ94"/>
<dbReference type="RefSeq" id="WP_060566107.1">
    <property type="nucleotide sequence ID" value="NZ_CP040006.1"/>
</dbReference>
<sequence length="126" mass="13216">MNESNDVTMRGENVPEAMVASAVVAQPVAPGGSTAAITGAPVTPPRRRGSKLARFFVILGIVLLSSVFVLPLLAEAMDSGSNPSGVASGWTFFFAVFYVAPFGLISFLLAIFAKLAQKLDEKEQGL</sequence>